<organism evidence="1 2">
    <name type="scientific">Polarella glacialis</name>
    <name type="common">Dinoflagellate</name>
    <dbReference type="NCBI Taxonomy" id="89957"/>
    <lineage>
        <taxon>Eukaryota</taxon>
        <taxon>Sar</taxon>
        <taxon>Alveolata</taxon>
        <taxon>Dinophyceae</taxon>
        <taxon>Suessiales</taxon>
        <taxon>Suessiaceae</taxon>
        <taxon>Polarella</taxon>
    </lineage>
</organism>
<comment type="caution">
    <text evidence="1">The sequence shown here is derived from an EMBL/GenBank/DDBJ whole genome shotgun (WGS) entry which is preliminary data.</text>
</comment>
<dbReference type="Proteomes" id="UP000626109">
    <property type="component" value="Unassembled WGS sequence"/>
</dbReference>
<dbReference type="InterPro" id="IPR029058">
    <property type="entry name" value="AB_hydrolase_fold"/>
</dbReference>
<gene>
    <name evidence="1" type="ORF">PGLA2088_LOCUS30456</name>
</gene>
<sequence length="2103" mass="225543">MAPMLGNAADLAATEQGGLAVVCTGEGPRIYIVPGLDGDALGPGSGVRSAALAPHLAPCHLSALVFDEEACFCESLSSLADVYQARILKDWQRSCGGGQRLLVAGSSIGAALACLVSLRLQEAGVRSGLILFDSEVTWPPRAAQDQTCGYDWLGGEAEAALWLARSCGAGSFADEEVRSALATKSQNKVVSGSALLRLQTRAFGQCAGAAASLGIASLQDFQAACAVSGTNIEKLRLLPGSSGSWAPPGLFQGRALLIQRSASDRPAGSSDALQRSVSSYCSCLQVTATSSSPKLEAEAVLDFACGQIKEPDVVPGLVQLARNSGRQEAIALSTLGAPATPGRTCCVYIVPGFDGGAFGEGLALAPLLAPCHVAELAYDEEAQQRPSVPSLAALYNRRVLLDLRLNCCHQADDMCEDDEESQCEVILIGHCVGAAVAHQMAVQFQEAGVEVSLAVLSGEVGWPASLAAPGRDSGSDGFPAWCGGTCEAALHLARSLGSADFAAQETKALMQQRSTVCLQKDSVDAGDLDPVTERLLMRTYWELAKQLPEGTSVDDFRLRIAAAGRAMERLRSLCAAGGGFWSDQTFEGPTLMLVPESCSPDEEAGQRATNRLYCRSLDIDHCQGGHDTMLRGHNAPSAAQALMKFSQRRIKGIAVLRDGDSGQTAPNIYLLHDLDGDVAIPGAAHLDVAPMLGPCRVCALVYNREAMASCKSLRELASLYARRILADLVASGGARGGARRLRPGIVLGGSGFGALLAHEMALHIQEAKLRIDVALLLFDAEWPRVKAPDSQMQALRLLARASGALSLAESIEIRPGSSDGDELLCRSFAVFSELQATWWHHWCSSCDPDQDAQLQSFRELVALTRQNVECLSRLVLPESKASRTTVSVAALLLDSAQLELAQSLCSEVEVAQVEKGANSAAVAKALLRFLEGRSFLLPAPVGRPEGADQGPPPGMAKLHEGRGPERPFVYMVHGIDGDVFGAGTSHKTIAPLLEPCRVCAMIYDDEAVACGSLPALAALYNHRILEDIQRCGRSVGGTEGVPVVITGYSFGTVIAHHMALHMQLQGLEVRLVLFDLEVTWPPPADESRLGGYEWLGGEIEATLLIARSMGAHELANGAMKHFLSQEPDARDVKGLRELTFSEVASRRGMNQELFDFFVDKAGRNMHQLNHIASPWEPPAVFDGEALLVLAPESTEFATCREINAKYCSRMRATYGLGTHYSLLQGEQARASSNAVHIFLQQQGQTLARPSQGPAAGLACLHKGDGPFVYMVHGIDGDVFGAGTSHKTIAPLLEPCRVCAMIYDDEAVACGSLPALAALYNHRILEDIQRCGRSVGGTEGVPVVITGYSFGTVIAHHMALHMQMQGLEVRLVLFDLEVTWPPPADESRLGGYEWLGGEIEATLLIARSMGAHELANGAMKHFLSQEPDARDVKGLRELTFSEVASRRGMNQELFDFFVDKAGRNMHQLNHIASPWEPPAVFDGEALLVLAPESTEFATCREINAKYCSRMRATYGLGTHYSLLQGEQARASSNAVHIFLQQQGQTLARPSQGPAAGLACLHKGDGPFVYMVHGIDGDVFGAGTSHKTIAPLLEPCRVCAMIYDDEAVACGSLPALAALYNHRILEDIQRCGRSVGGTEGVPVVITGYSFGTVIAHHMALHMQMQGLEVRLVLFDLEVTWPPPADESRLGGYEWLGGEIEATLLIARSMGAHDLANGAMKHFLSQEPDARDVKGLRELTFSEVASRRGMNQELFDVFVDKAGRNMHQLNHIASPWEPPAVFDGEALLVLAPESTEFATCREINAKYCSRMRATYGLGTHYSLLQGEQARASSNAVHIFLQQQGQTLARPSQGPAAGLACLHKGDGPFVYMVHGIDGDVFGAGTSHKTIAPLLEPCRVCAMIYDDEAVACGSLPALAALYNHRILEDMQRCGRSVGGTEGVPVVITGYSFGTVIAHHMALHMQIQGLEVRLVLFDLEVTWPPPADESRLGGYEWLGGEIEATLLIARSMGAHDLANGAMKHFLSQEPDARDVKGLRELTFSEVASRRGMNQELFDVFVDKAGRNMHQLNHIASPWEPPAVFNGEALLVLAPESTEFATCREINAKY</sequence>
<proteinExistence type="predicted"/>
<protein>
    <submittedName>
        <fullName evidence="1">Uncharacterized protein</fullName>
    </submittedName>
</protein>
<evidence type="ECO:0000313" key="1">
    <source>
        <dbReference type="EMBL" id="CAE8697819.1"/>
    </source>
</evidence>
<name>A0A813KDY9_POLGL</name>
<dbReference type="SUPFAM" id="SSF53474">
    <property type="entry name" value="alpha/beta-Hydrolases"/>
    <property type="match status" value="7"/>
</dbReference>
<feature type="non-terminal residue" evidence="1">
    <location>
        <position position="1"/>
    </location>
</feature>
<reference evidence="1" key="1">
    <citation type="submission" date="2021-02" db="EMBL/GenBank/DDBJ databases">
        <authorList>
            <person name="Dougan E. K."/>
            <person name="Rhodes N."/>
            <person name="Thang M."/>
            <person name="Chan C."/>
        </authorList>
    </citation>
    <scope>NUCLEOTIDE SEQUENCE</scope>
</reference>
<dbReference type="Gene3D" id="3.40.50.1820">
    <property type="entry name" value="alpha/beta hydrolase"/>
    <property type="match status" value="7"/>
</dbReference>
<evidence type="ECO:0000313" key="2">
    <source>
        <dbReference type="Proteomes" id="UP000626109"/>
    </source>
</evidence>
<dbReference type="EMBL" id="CAJNNW010028826">
    <property type="protein sequence ID" value="CAE8697819.1"/>
    <property type="molecule type" value="Genomic_DNA"/>
</dbReference>
<accession>A0A813KDY9</accession>